<evidence type="ECO:0000313" key="2">
    <source>
        <dbReference type="EMBL" id="GAT32743.1"/>
    </source>
</evidence>
<feature type="signal peptide" evidence="1">
    <location>
        <begin position="1"/>
        <end position="23"/>
    </location>
</feature>
<dbReference type="InParanoid" id="A0A146G5S6"/>
<comment type="caution">
    <text evidence="2">The sequence shown here is derived from an EMBL/GenBank/DDBJ whole genome shotgun (WGS) entry which is preliminary data.</text>
</comment>
<dbReference type="EMBL" id="BDCO01000002">
    <property type="protein sequence ID" value="GAT32743.1"/>
    <property type="molecule type" value="Genomic_DNA"/>
</dbReference>
<feature type="chain" id="PRO_5007524586" evidence="1">
    <location>
        <begin position="24"/>
        <end position="268"/>
    </location>
</feature>
<reference evidence="3" key="1">
    <citation type="journal article" date="2017" name="Genome Announc.">
        <title>Draft Genome Sequence of Terrimicrobium sacchariphilum NM-5T, a Facultative Anaerobic Soil Bacterium of the Class Spartobacteria.</title>
        <authorList>
            <person name="Qiu Y.L."/>
            <person name="Tourlousse D.M."/>
            <person name="Matsuura N."/>
            <person name="Ohashi A."/>
            <person name="Sekiguchi Y."/>
        </authorList>
    </citation>
    <scope>NUCLEOTIDE SEQUENCE [LARGE SCALE GENOMIC DNA]</scope>
    <source>
        <strain evidence="3">NM-5</strain>
    </source>
</reference>
<sequence>MIRMRWFSVAALAGLAAPSVGFSQDASLTPEQISQAVRVEAITIPTPGEFFVAIDKQGSPQWSQLVRAATPAATASRAQIAMALGTLVADGYIAVEAQDSQGVKNIGKEIINLAKKLNVSQSVLGRGNSINDFAQANNWSALREELEATQNEVKLDMADQKDTNLITLVTIGAWLRGTEIASGLVEKAYTPESARLLRQPAIITYLLDQVASLPASLQEEKLIKEIRSTLDSAKAYVQADTPSEQSVKDLHASVAKAVNDIVTKGVQQ</sequence>
<organism evidence="2 3">
    <name type="scientific">Terrimicrobium sacchariphilum</name>
    <dbReference type="NCBI Taxonomy" id="690879"/>
    <lineage>
        <taxon>Bacteria</taxon>
        <taxon>Pseudomonadati</taxon>
        <taxon>Verrucomicrobiota</taxon>
        <taxon>Terrimicrobiia</taxon>
        <taxon>Terrimicrobiales</taxon>
        <taxon>Terrimicrobiaceae</taxon>
        <taxon>Terrimicrobium</taxon>
    </lineage>
</organism>
<dbReference type="Proteomes" id="UP000076023">
    <property type="component" value="Unassembled WGS sequence"/>
</dbReference>
<accession>A0A146G5S6</accession>
<gene>
    <name evidence="2" type="ORF">TSACC_21144</name>
</gene>
<keyword evidence="1" id="KW-0732">Signal</keyword>
<protein>
    <submittedName>
        <fullName evidence="2">Uncharacterized protein</fullName>
    </submittedName>
</protein>
<evidence type="ECO:0000256" key="1">
    <source>
        <dbReference type="SAM" id="SignalP"/>
    </source>
</evidence>
<evidence type="ECO:0000313" key="3">
    <source>
        <dbReference type="Proteomes" id="UP000076023"/>
    </source>
</evidence>
<dbReference type="STRING" id="690879.TSACC_21144"/>
<dbReference type="AlphaFoldDB" id="A0A146G5S6"/>
<name>A0A146G5S6_TERSA</name>
<dbReference type="OrthoDB" id="184412at2"/>
<proteinExistence type="predicted"/>
<keyword evidence="3" id="KW-1185">Reference proteome</keyword>